<reference evidence="2 3" key="2">
    <citation type="journal article" date="2017" name="Antonie Van Leeuwenhoek">
        <title>Rhizobium rhizosphaerae sp. nov., a novel species isolated from rice rhizosphere.</title>
        <authorList>
            <person name="Zhao J.J."/>
            <person name="Zhang J."/>
            <person name="Zhang R.J."/>
            <person name="Zhang C.W."/>
            <person name="Yin H.Q."/>
            <person name="Zhang X.X."/>
        </authorList>
    </citation>
    <scope>NUCLEOTIDE SEQUENCE [LARGE SCALE GENOMIC DNA]</scope>
    <source>
        <strain evidence="2 3">ACAM 611</strain>
    </source>
</reference>
<sequence>MRQKVLAVLLFTTFLAGCAGSAPRLGITNGELSPCPITPNCVNTQASTDVDSIQPILFTGTQAEAKERLLTVLKQMKRTQITQEREDYIRAETISAIFRFVDDVEFYFPSRESGKIIIHARSASRLGISDVGVNKKRIESIREQFNAN</sequence>
<dbReference type="PANTHER" id="PTHR34801:SF6">
    <property type="entry name" value="SLL1620 PROTEIN"/>
    <property type="match status" value="1"/>
</dbReference>
<dbReference type="AlphaFoldDB" id="H5TDF8"/>
<evidence type="ECO:0000313" key="3">
    <source>
        <dbReference type="Proteomes" id="UP000053586"/>
    </source>
</evidence>
<dbReference type="Proteomes" id="UP000053586">
    <property type="component" value="Unassembled WGS sequence"/>
</dbReference>
<dbReference type="RefSeq" id="WP_006006377.1">
    <property type="nucleotide sequence ID" value="NZ_BAET01000028.1"/>
</dbReference>
<dbReference type="InterPro" id="IPR010865">
    <property type="entry name" value="DUF1499"/>
</dbReference>
<dbReference type="STRING" id="56804.BAE46_04960"/>
<feature type="signal peptide" evidence="1">
    <location>
        <begin position="1"/>
        <end position="21"/>
    </location>
</feature>
<gene>
    <name evidence="2" type="ORF">GPUN_2220</name>
</gene>
<organism evidence="2 3">
    <name type="scientific">Glaciecola punicea ACAM 611</name>
    <dbReference type="NCBI Taxonomy" id="1121923"/>
    <lineage>
        <taxon>Bacteria</taxon>
        <taxon>Pseudomonadati</taxon>
        <taxon>Pseudomonadota</taxon>
        <taxon>Gammaproteobacteria</taxon>
        <taxon>Alteromonadales</taxon>
        <taxon>Alteromonadaceae</taxon>
        <taxon>Glaciecola</taxon>
    </lineage>
</organism>
<keyword evidence="1" id="KW-0732">Signal</keyword>
<dbReference type="eggNOG" id="COG4446">
    <property type="taxonomic scope" value="Bacteria"/>
</dbReference>
<dbReference type="PANTHER" id="PTHR34801">
    <property type="entry name" value="EXPRESSED PROTEIN"/>
    <property type="match status" value="1"/>
</dbReference>
<dbReference type="PROSITE" id="PS51257">
    <property type="entry name" value="PROKAR_LIPOPROTEIN"/>
    <property type="match status" value="1"/>
</dbReference>
<dbReference type="EMBL" id="BAET01000028">
    <property type="protein sequence ID" value="GAB56335.1"/>
    <property type="molecule type" value="Genomic_DNA"/>
</dbReference>
<dbReference type="OrthoDB" id="9793534at2"/>
<evidence type="ECO:0000256" key="1">
    <source>
        <dbReference type="SAM" id="SignalP"/>
    </source>
</evidence>
<reference evidence="2 3" key="1">
    <citation type="journal article" date="2012" name="J. Bacteriol.">
        <title>Genome sequence of proteorhodopsin-containing sea ice bacterium Glaciecola punicea ACAM 611T.</title>
        <authorList>
            <person name="Qin Q.-L."/>
            <person name="Xie B.-B."/>
            <person name="Shu Y.-L."/>
            <person name="Rong J.-C."/>
            <person name="Zhao D.-L."/>
            <person name="Zhang X.-Y."/>
            <person name="Chen X.-L."/>
            <person name="Zhou B.-C."/>
            <person name="Zhanga Y.-Z."/>
        </authorList>
    </citation>
    <scope>NUCLEOTIDE SEQUENCE [LARGE SCALE GENOMIC DNA]</scope>
    <source>
        <strain evidence="2 3">ACAM 611</strain>
    </source>
</reference>
<evidence type="ECO:0008006" key="4">
    <source>
        <dbReference type="Google" id="ProtNLM"/>
    </source>
</evidence>
<keyword evidence="3" id="KW-1185">Reference proteome</keyword>
<protein>
    <recommendedName>
        <fullName evidence="4">Lipoprotein</fullName>
    </recommendedName>
</protein>
<comment type="caution">
    <text evidence="2">The sequence shown here is derived from an EMBL/GenBank/DDBJ whole genome shotgun (WGS) entry which is preliminary data.</text>
</comment>
<dbReference type="PIRSF" id="PIRSF026426">
    <property type="entry name" value="DUF1499"/>
    <property type="match status" value="1"/>
</dbReference>
<name>H5TDF8_9ALTE</name>
<proteinExistence type="predicted"/>
<evidence type="ECO:0000313" key="2">
    <source>
        <dbReference type="EMBL" id="GAB56335.1"/>
    </source>
</evidence>
<feature type="chain" id="PRO_5003598790" description="Lipoprotein" evidence="1">
    <location>
        <begin position="22"/>
        <end position="148"/>
    </location>
</feature>
<dbReference type="Pfam" id="PF07386">
    <property type="entry name" value="DUF1499"/>
    <property type="match status" value="1"/>
</dbReference>
<accession>H5TDF8</accession>